<dbReference type="AlphaFoldDB" id="A0A1J5PZS4"/>
<evidence type="ECO:0000256" key="8">
    <source>
        <dbReference type="SAM" id="Phobius"/>
    </source>
</evidence>
<dbReference type="GO" id="GO:0015740">
    <property type="term" value="P:C4-dicarboxylate transport"/>
    <property type="evidence" value="ECO:0007669"/>
    <property type="project" value="TreeGrafter"/>
</dbReference>
<gene>
    <name evidence="10" type="primary">siaT_10</name>
    <name evidence="10" type="ORF">GALL_413320</name>
</gene>
<reference evidence="10" key="1">
    <citation type="submission" date="2016-10" db="EMBL/GenBank/DDBJ databases">
        <title>Sequence of Gallionella enrichment culture.</title>
        <authorList>
            <person name="Poehlein A."/>
            <person name="Muehling M."/>
            <person name="Daniel R."/>
        </authorList>
    </citation>
    <scope>NUCLEOTIDE SEQUENCE</scope>
</reference>
<feature type="domain" description="Tripartite ATP-independent periplasmic transporters DctQ component" evidence="9">
    <location>
        <begin position="34"/>
        <end position="162"/>
    </location>
</feature>
<dbReference type="GO" id="GO:0022857">
    <property type="term" value="F:transmembrane transporter activity"/>
    <property type="evidence" value="ECO:0007669"/>
    <property type="project" value="TreeGrafter"/>
</dbReference>
<protein>
    <submittedName>
        <fullName evidence="10">Sialic acid TRAP transporter permease protein SiaT</fullName>
    </submittedName>
</protein>
<keyword evidence="7 8" id="KW-0472">Membrane</keyword>
<sequence length="168" mass="18548">MTDETGLLDILTRILDGIAWTCMVIAGVLMVVLIAIFGWLVWGRYVMNDTPTWVEQAALVMVVWITFLGAAVGVRRRTHLSIDFVREAMPKHVRVTLTFAANLMMVGFGIIMAWQGWNLTASTMARIVPMLGISEGWRAIPIAICGVLMTIYSLEHLVALIRGTESGA</sequence>
<dbReference type="InterPro" id="IPR007387">
    <property type="entry name" value="TRAP_DctQ"/>
</dbReference>
<comment type="subcellular location">
    <subcellularLocation>
        <location evidence="1">Cell inner membrane</location>
        <topology evidence="1">Multi-pass membrane protein</topology>
    </subcellularLocation>
</comment>
<dbReference type="InterPro" id="IPR055348">
    <property type="entry name" value="DctQ"/>
</dbReference>
<evidence type="ECO:0000313" key="10">
    <source>
        <dbReference type="EMBL" id="OIQ76977.1"/>
    </source>
</evidence>
<dbReference type="PANTHER" id="PTHR35011">
    <property type="entry name" value="2,3-DIKETO-L-GULONATE TRAP TRANSPORTER SMALL PERMEASE PROTEIN YIAM"/>
    <property type="match status" value="1"/>
</dbReference>
<comment type="caution">
    <text evidence="10">The sequence shown here is derived from an EMBL/GenBank/DDBJ whole genome shotgun (WGS) entry which is preliminary data.</text>
</comment>
<feature type="transmembrane region" description="Helical" evidence="8">
    <location>
        <begin position="18"/>
        <end position="41"/>
    </location>
</feature>
<evidence type="ECO:0000256" key="4">
    <source>
        <dbReference type="ARBA" id="ARBA00022519"/>
    </source>
</evidence>
<feature type="transmembrane region" description="Helical" evidence="8">
    <location>
        <begin position="53"/>
        <end position="74"/>
    </location>
</feature>
<keyword evidence="3" id="KW-1003">Cell membrane</keyword>
<evidence type="ECO:0000259" key="9">
    <source>
        <dbReference type="Pfam" id="PF04290"/>
    </source>
</evidence>
<proteinExistence type="predicted"/>
<dbReference type="GO" id="GO:0005886">
    <property type="term" value="C:plasma membrane"/>
    <property type="evidence" value="ECO:0007669"/>
    <property type="project" value="UniProtKB-SubCell"/>
</dbReference>
<keyword evidence="4" id="KW-0997">Cell inner membrane</keyword>
<name>A0A1J5PZS4_9ZZZZ</name>
<feature type="transmembrane region" description="Helical" evidence="8">
    <location>
        <begin position="137"/>
        <end position="154"/>
    </location>
</feature>
<feature type="transmembrane region" description="Helical" evidence="8">
    <location>
        <begin position="95"/>
        <end position="117"/>
    </location>
</feature>
<accession>A0A1J5PZS4</accession>
<dbReference type="EMBL" id="MLJW01001725">
    <property type="protein sequence ID" value="OIQ76977.1"/>
    <property type="molecule type" value="Genomic_DNA"/>
</dbReference>
<keyword evidence="2" id="KW-0813">Transport</keyword>
<organism evidence="10">
    <name type="scientific">mine drainage metagenome</name>
    <dbReference type="NCBI Taxonomy" id="410659"/>
    <lineage>
        <taxon>unclassified sequences</taxon>
        <taxon>metagenomes</taxon>
        <taxon>ecological metagenomes</taxon>
    </lineage>
</organism>
<evidence type="ECO:0000256" key="2">
    <source>
        <dbReference type="ARBA" id="ARBA00022448"/>
    </source>
</evidence>
<evidence type="ECO:0000256" key="7">
    <source>
        <dbReference type="ARBA" id="ARBA00023136"/>
    </source>
</evidence>
<dbReference type="PANTHER" id="PTHR35011:SF11">
    <property type="entry name" value="TRAP TRANSPORTER SMALL PERMEASE PROTEIN"/>
    <property type="match status" value="1"/>
</dbReference>
<keyword evidence="6 8" id="KW-1133">Transmembrane helix</keyword>
<evidence type="ECO:0000256" key="6">
    <source>
        <dbReference type="ARBA" id="ARBA00022989"/>
    </source>
</evidence>
<evidence type="ECO:0000256" key="1">
    <source>
        <dbReference type="ARBA" id="ARBA00004429"/>
    </source>
</evidence>
<evidence type="ECO:0000256" key="3">
    <source>
        <dbReference type="ARBA" id="ARBA00022475"/>
    </source>
</evidence>
<evidence type="ECO:0000256" key="5">
    <source>
        <dbReference type="ARBA" id="ARBA00022692"/>
    </source>
</evidence>
<dbReference type="Pfam" id="PF04290">
    <property type="entry name" value="DctQ"/>
    <property type="match status" value="1"/>
</dbReference>
<keyword evidence="5 8" id="KW-0812">Transmembrane</keyword>